<reference evidence="1 2" key="1">
    <citation type="submission" date="2018-06" db="EMBL/GenBank/DDBJ databases">
        <title>Genomic Encyclopedia of Archaeal and Bacterial Type Strains, Phase II (KMG-II): from individual species to whole genera.</title>
        <authorList>
            <person name="Goeker M."/>
        </authorList>
    </citation>
    <scope>NUCLEOTIDE SEQUENCE [LARGE SCALE GENOMIC DNA]</scope>
    <source>
        <strain evidence="1 2">DSM 22009</strain>
    </source>
</reference>
<keyword evidence="2" id="KW-1185">Reference proteome</keyword>
<name>A0A2W7PW20_9RHOB</name>
<comment type="caution">
    <text evidence="1">The sequence shown here is derived from an EMBL/GenBank/DDBJ whole genome shotgun (WGS) entry which is preliminary data.</text>
</comment>
<gene>
    <name evidence="1" type="ORF">LX81_03123</name>
</gene>
<dbReference type="EMBL" id="QKZL01000016">
    <property type="protein sequence ID" value="PZX13789.1"/>
    <property type="molecule type" value="Genomic_DNA"/>
</dbReference>
<dbReference type="Pfam" id="PF05974">
    <property type="entry name" value="DUF892"/>
    <property type="match status" value="1"/>
</dbReference>
<dbReference type="AlphaFoldDB" id="A0A2W7PW20"/>
<dbReference type="InterPro" id="IPR009078">
    <property type="entry name" value="Ferritin-like_SF"/>
</dbReference>
<organism evidence="1 2">
    <name type="scientific">Palleronia aestuarii</name>
    <dbReference type="NCBI Taxonomy" id="568105"/>
    <lineage>
        <taxon>Bacteria</taxon>
        <taxon>Pseudomonadati</taxon>
        <taxon>Pseudomonadota</taxon>
        <taxon>Alphaproteobacteria</taxon>
        <taxon>Rhodobacterales</taxon>
        <taxon>Roseobacteraceae</taxon>
        <taxon>Palleronia</taxon>
    </lineage>
</organism>
<protein>
    <submittedName>
        <fullName evidence="1">Ferritin-like metal-binding protein YciE</fullName>
    </submittedName>
</protein>
<dbReference type="InterPro" id="IPR010287">
    <property type="entry name" value="DUF892_YciF-like"/>
</dbReference>
<sequence length="161" mass="18432">MNVITLDTHELRELYRHALHETYRAEMQALSIFSWIVDNARSPALRGLALAEMDLGRANLDRLDDVIRSADPKLSREIAARQPVPFDESTFGAKRFTSARVRDFAMSMTAQSMSDYRLMRYRALVNIAKILHSDTLLDGFRMTLTALDISEARMTRLQGRL</sequence>
<evidence type="ECO:0000313" key="2">
    <source>
        <dbReference type="Proteomes" id="UP000248916"/>
    </source>
</evidence>
<dbReference type="InterPro" id="IPR012347">
    <property type="entry name" value="Ferritin-like"/>
</dbReference>
<dbReference type="OrthoDB" id="9795056at2"/>
<dbReference type="RefSeq" id="WP_111538205.1">
    <property type="nucleotide sequence ID" value="NZ_QKZL01000016.1"/>
</dbReference>
<dbReference type="SUPFAM" id="SSF47240">
    <property type="entry name" value="Ferritin-like"/>
    <property type="match status" value="1"/>
</dbReference>
<evidence type="ECO:0000313" key="1">
    <source>
        <dbReference type="EMBL" id="PZX13789.1"/>
    </source>
</evidence>
<accession>A0A2W7PW20</accession>
<proteinExistence type="predicted"/>
<dbReference type="Proteomes" id="UP000248916">
    <property type="component" value="Unassembled WGS sequence"/>
</dbReference>
<dbReference type="Gene3D" id="1.20.1260.10">
    <property type="match status" value="1"/>
</dbReference>